<dbReference type="EMBL" id="VIBQ01000020">
    <property type="protein sequence ID" value="KAB8372636.1"/>
    <property type="molecule type" value="Genomic_DNA"/>
</dbReference>
<dbReference type="InterPro" id="IPR000743">
    <property type="entry name" value="Glyco_hydro_28"/>
</dbReference>
<dbReference type="PANTHER" id="PTHR31339:SF3">
    <property type="entry name" value="PECTIN LYASE-LIKE SUPERFAMILY PROTEIN"/>
    <property type="match status" value="1"/>
</dbReference>
<dbReference type="GO" id="GO:0005975">
    <property type="term" value="P:carbohydrate metabolic process"/>
    <property type="evidence" value="ECO:0007669"/>
    <property type="project" value="InterPro"/>
</dbReference>
<dbReference type="InterPro" id="IPR024535">
    <property type="entry name" value="RHGA/B-epi-like_pectate_lyase"/>
</dbReference>
<dbReference type="InterPro" id="IPR011050">
    <property type="entry name" value="Pectin_lyase_fold/virulence"/>
</dbReference>
<keyword evidence="7" id="KW-0732">Signal</keyword>
<evidence type="ECO:0000256" key="5">
    <source>
        <dbReference type="ARBA" id="ARBA00023295"/>
    </source>
</evidence>
<evidence type="ECO:0000256" key="7">
    <source>
        <dbReference type="SAM" id="SignalP"/>
    </source>
</evidence>
<comment type="similarity">
    <text evidence="2 6">Belongs to the glycosyl hydrolase 28 family.</text>
</comment>
<feature type="domain" description="Rhamnogalacturonase A/B/Epimerase-like pectate lyase" evidence="8">
    <location>
        <begin position="43"/>
        <end position="100"/>
    </location>
</feature>
<feature type="signal peptide" evidence="7">
    <location>
        <begin position="1"/>
        <end position="25"/>
    </location>
</feature>
<dbReference type="InterPro" id="IPR051801">
    <property type="entry name" value="GH28_Enzymes"/>
</dbReference>
<evidence type="ECO:0000259" key="8">
    <source>
        <dbReference type="Pfam" id="PF12708"/>
    </source>
</evidence>
<dbReference type="SUPFAM" id="SSF51126">
    <property type="entry name" value="Pectin lyase-like"/>
    <property type="match status" value="1"/>
</dbReference>
<dbReference type="AlphaFoldDB" id="A0A5N6KYV7"/>
<feature type="chain" id="PRO_5024436081" description="Rhamnogalacturonase A/B/Epimerase-like pectate lyase domain-containing protein" evidence="7">
    <location>
        <begin position="26"/>
        <end position="440"/>
    </location>
</feature>
<comment type="caution">
    <text evidence="9">The sequence shown here is derived from an EMBL/GenBank/DDBJ whole genome shotgun (WGS) entry which is preliminary data.</text>
</comment>
<dbReference type="Proteomes" id="UP000327013">
    <property type="component" value="Unassembled WGS sequence"/>
</dbReference>
<evidence type="ECO:0000256" key="6">
    <source>
        <dbReference type="RuleBase" id="RU361169"/>
    </source>
</evidence>
<proteinExistence type="inferred from homology"/>
<protein>
    <recommendedName>
        <fullName evidence="8">Rhamnogalacturonase A/B/Epimerase-like pectate lyase domain-containing protein</fullName>
    </recommendedName>
</protein>
<organism evidence="9 10">
    <name type="scientific">Carpinus fangiana</name>
    <dbReference type="NCBI Taxonomy" id="176857"/>
    <lineage>
        <taxon>Eukaryota</taxon>
        <taxon>Viridiplantae</taxon>
        <taxon>Streptophyta</taxon>
        <taxon>Embryophyta</taxon>
        <taxon>Tracheophyta</taxon>
        <taxon>Spermatophyta</taxon>
        <taxon>Magnoliopsida</taxon>
        <taxon>eudicotyledons</taxon>
        <taxon>Gunneridae</taxon>
        <taxon>Pentapetalae</taxon>
        <taxon>rosids</taxon>
        <taxon>fabids</taxon>
        <taxon>Fagales</taxon>
        <taxon>Betulaceae</taxon>
        <taxon>Carpinus</taxon>
    </lineage>
</organism>
<keyword evidence="5 6" id="KW-0326">Glycosidase</keyword>
<dbReference type="Pfam" id="PF00295">
    <property type="entry name" value="Glyco_hydro_28"/>
    <property type="match status" value="1"/>
</dbReference>
<evidence type="ECO:0000256" key="1">
    <source>
        <dbReference type="ARBA" id="ARBA00004191"/>
    </source>
</evidence>
<dbReference type="Gene3D" id="2.160.20.10">
    <property type="entry name" value="Single-stranded right-handed beta-helix, Pectin lyase-like"/>
    <property type="match status" value="1"/>
</dbReference>
<gene>
    <name evidence="9" type="ORF">FH972_024737</name>
</gene>
<comment type="subcellular location">
    <subcellularLocation>
        <location evidence="1">Secreted</location>
        <location evidence="1">Cell wall</location>
    </subcellularLocation>
</comment>
<dbReference type="InterPro" id="IPR012334">
    <property type="entry name" value="Pectin_lyas_fold"/>
</dbReference>
<keyword evidence="4 6" id="KW-0378">Hydrolase</keyword>
<dbReference type="OrthoDB" id="187139at2759"/>
<sequence length="440" mass="47455">MLRFAVSVFLCFSTVASILSSVALSEEITCSGLVPMKDRNDKVSIKDFGGVGDGKTLNTKAFEKAIDKIKQTKNTGGTVLYIPPGVYLSETFNLTSHMTLYLAKGAVIKAIQDSENWPLTAPLPSYGRGREQPGARYQSFIHADGVEDVIITGENGTFEGQGEKWWNMYKEKTLKYTRPSLVEFMNSKDILISNVVLQNSPFWNIHPVYCSNVVVRNVTILAPYDSPNTDGVDADSSSHVCIEDSFMSIGDDLVAVKSGWDQYGIAFGRPSSDITIRRITGTTQYAGIAIGSEISGGIQNVYAEQLNLYNIGLGVHVKSNVGRGGFIRNITITDVFIDGTVMAIQYGGKSGDHPDDNYDRNALPFVKGITLKNFVGVKVEQAGDLVGLEGAPYAGLCFSNISLYSNKLNGPTSTPWTCSNVTGGSHLVNPGLCGALSSSC</sequence>
<keyword evidence="3" id="KW-0964">Secreted</keyword>
<evidence type="ECO:0000256" key="2">
    <source>
        <dbReference type="ARBA" id="ARBA00008834"/>
    </source>
</evidence>
<name>A0A5N6KYV7_9ROSI</name>
<keyword evidence="10" id="KW-1185">Reference proteome</keyword>
<evidence type="ECO:0000313" key="9">
    <source>
        <dbReference type="EMBL" id="KAB8372636.1"/>
    </source>
</evidence>
<dbReference type="PANTHER" id="PTHR31339">
    <property type="entry name" value="PECTIN LYASE-RELATED"/>
    <property type="match status" value="1"/>
</dbReference>
<evidence type="ECO:0000256" key="4">
    <source>
        <dbReference type="ARBA" id="ARBA00022801"/>
    </source>
</evidence>
<dbReference type="Pfam" id="PF12708">
    <property type="entry name" value="Pect-lyase_RHGA_epim"/>
    <property type="match status" value="1"/>
</dbReference>
<keyword evidence="3" id="KW-0134">Cell wall</keyword>
<accession>A0A5N6KYV7</accession>
<evidence type="ECO:0000313" key="10">
    <source>
        <dbReference type="Proteomes" id="UP000327013"/>
    </source>
</evidence>
<dbReference type="GO" id="GO:0004650">
    <property type="term" value="F:polygalacturonase activity"/>
    <property type="evidence" value="ECO:0007669"/>
    <property type="project" value="InterPro"/>
</dbReference>
<evidence type="ECO:0000256" key="3">
    <source>
        <dbReference type="ARBA" id="ARBA00022512"/>
    </source>
</evidence>
<reference evidence="9 10" key="1">
    <citation type="submission" date="2019-06" db="EMBL/GenBank/DDBJ databases">
        <title>A chromosomal-level reference genome of Carpinus fangiana (Coryloideae, Betulaceae).</title>
        <authorList>
            <person name="Yang X."/>
            <person name="Wang Z."/>
            <person name="Zhang L."/>
            <person name="Hao G."/>
            <person name="Liu J."/>
            <person name="Yang Y."/>
        </authorList>
    </citation>
    <scope>NUCLEOTIDE SEQUENCE [LARGE SCALE GENOMIC DNA]</scope>
    <source>
        <strain evidence="9">Cfa_2016G</strain>
        <tissue evidence="9">Leaf</tissue>
    </source>
</reference>